<dbReference type="EMBL" id="JAIVGD010000002">
    <property type="protein sequence ID" value="KAH0778850.1"/>
    <property type="molecule type" value="Genomic_DNA"/>
</dbReference>
<feature type="domain" description="Endonuclease/exonuclease/phosphatase" evidence="2">
    <location>
        <begin position="213"/>
        <end position="335"/>
    </location>
</feature>
<evidence type="ECO:0000313" key="4">
    <source>
        <dbReference type="Proteomes" id="UP000826656"/>
    </source>
</evidence>
<keyword evidence="4" id="KW-1185">Reference proteome</keyword>
<protein>
    <recommendedName>
        <fullName evidence="2">Endonuclease/exonuclease/phosphatase domain-containing protein</fullName>
    </recommendedName>
</protein>
<sequence length="397" mass="45741">MEQKNKKRGGGRKRQPERVWNKAGITTGNQFNALEKEMHEMVEGQTNNKSKIKEDDKEILNTTPGLQSSNIKNMRSNIRVISHTTSCDKLRERALTIFDDTKSGENGGSNKGVVQESSNEGVMEEGTYTYVDDNVIKSGPDLIEGTEEEIQHRKYTEEDEDMEYNIQQISKVRDLSPRHTNSLKIRANKGKTTIPLQAPDELDHYRRKLGFNHAAVYTRCNALYRLELWDELASIVEDNQIPWIIGGDFNVIVSEEEKLGGLNFTQQEVMDFSLFISNCALSKVRFVGSKYTWWNGRIEEKCIFKRLDRILVNQVFLELFPSSEVHYLIRQGSDHAPLHLICNSEEEPIVKTFRFLNFWTKHHQQGIKMKKALASWSKEVFGNVFHQIATIEDVIKV</sequence>
<dbReference type="Pfam" id="PF03372">
    <property type="entry name" value="Exo_endo_phos"/>
    <property type="match status" value="1"/>
</dbReference>
<dbReference type="PANTHER" id="PTHR33710">
    <property type="entry name" value="BNAC02G09200D PROTEIN"/>
    <property type="match status" value="1"/>
</dbReference>
<evidence type="ECO:0000313" key="3">
    <source>
        <dbReference type="EMBL" id="KAH0778850.1"/>
    </source>
</evidence>
<dbReference type="InterPro" id="IPR005135">
    <property type="entry name" value="Endo/exonuclease/phosphatase"/>
</dbReference>
<evidence type="ECO:0000256" key="1">
    <source>
        <dbReference type="SAM" id="MobiDB-lite"/>
    </source>
</evidence>
<feature type="region of interest" description="Disordered" evidence="1">
    <location>
        <begin position="1"/>
        <end position="27"/>
    </location>
</feature>
<dbReference type="Gene3D" id="3.60.10.10">
    <property type="entry name" value="Endonuclease/exonuclease/phosphatase"/>
    <property type="match status" value="1"/>
</dbReference>
<dbReference type="Proteomes" id="UP000826656">
    <property type="component" value="Unassembled WGS sequence"/>
</dbReference>
<feature type="region of interest" description="Disordered" evidence="1">
    <location>
        <begin position="101"/>
        <end position="120"/>
    </location>
</feature>
<comment type="caution">
    <text evidence="3">The sequence shown here is derived from an EMBL/GenBank/DDBJ whole genome shotgun (WGS) entry which is preliminary data.</text>
</comment>
<reference evidence="3 4" key="1">
    <citation type="journal article" date="2021" name="bioRxiv">
        <title>Chromosome-scale and haplotype-resolved genome assembly of a tetraploid potato cultivar.</title>
        <authorList>
            <person name="Sun H."/>
            <person name="Jiao W.-B."/>
            <person name="Krause K."/>
            <person name="Campoy J.A."/>
            <person name="Goel M."/>
            <person name="Folz-Donahue K."/>
            <person name="Kukat C."/>
            <person name="Huettel B."/>
            <person name="Schneeberger K."/>
        </authorList>
    </citation>
    <scope>NUCLEOTIDE SEQUENCE [LARGE SCALE GENOMIC DNA]</scope>
    <source>
        <strain evidence="3">SolTubOtavaFocal</strain>
        <tissue evidence="3">Leaves</tissue>
    </source>
</reference>
<gene>
    <name evidence="3" type="ORF">KY290_005277</name>
</gene>
<feature type="compositionally biased region" description="Basic residues" evidence="1">
    <location>
        <begin position="1"/>
        <end position="13"/>
    </location>
</feature>
<evidence type="ECO:0000259" key="2">
    <source>
        <dbReference type="Pfam" id="PF03372"/>
    </source>
</evidence>
<organism evidence="3 4">
    <name type="scientific">Solanum tuberosum</name>
    <name type="common">Potato</name>
    <dbReference type="NCBI Taxonomy" id="4113"/>
    <lineage>
        <taxon>Eukaryota</taxon>
        <taxon>Viridiplantae</taxon>
        <taxon>Streptophyta</taxon>
        <taxon>Embryophyta</taxon>
        <taxon>Tracheophyta</taxon>
        <taxon>Spermatophyta</taxon>
        <taxon>Magnoliopsida</taxon>
        <taxon>eudicotyledons</taxon>
        <taxon>Gunneridae</taxon>
        <taxon>Pentapetalae</taxon>
        <taxon>asterids</taxon>
        <taxon>lamiids</taxon>
        <taxon>Solanales</taxon>
        <taxon>Solanaceae</taxon>
        <taxon>Solanoideae</taxon>
        <taxon>Solaneae</taxon>
        <taxon>Solanum</taxon>
    </lineage>
</organism>
<dbReference type="InterPro" id="IPR036691">
    <property type="entry name" value="Endo/exonu/phosph_ase_sf"/>
</dbReference>
<accession>A0ABQ7WE25</accession>
<dbReference type="PANTHER" id="PTHR33710:SF79">
    <property type="entry name" value="OS06G0205337 PROTEIN"/>
    <property type="match status" value="1"/>
</dbReference>
<dbReference type="SUPFAM" id="SSF56219">
    <property type="entry name" value="DNase I-like"/>
    <property type="match status" value="1"/>
</dbReference>
<proteinExistence type="predicted"/>
<name>A0ABQ7WE25_SOLTU</name>